<dbReference type="AlphaFoldDB" id="A0A382V4W9"/>
<evidence type="ECO:0000313" key="1">
    <source>
        <dbReference type="EMBL" id="SVD41075.1"/>
    </source>
</evidence>
<name>A0A382V4W9_9ZZZZ</name>
<reference evidence="1" key="1">
    <citation type="submission" date="2018-05" db="EMBL/GenBank/DDBJ databases">
        <authorList>
            <person name="Lanie J.A."/>
            <person name="Ng W.-L."/>
            <person name="Kazmierczak K.M."/>
            <person name="Andrzejewski T.M."/>
            <person name="Davidsen T.M."/>
            <person name="Wayne K.J."/>
            <person name="Tettelin H."/>
            <person name="Glass J.I."/>
            <person name="Rusch D."/>
            <person name="Podicherti R."/>
            <person name="Tsui H.-C.T."/>
            <person name="Winkler M.E."/>
        </authorList>
    </citation>
    <scope>NUCLEOTIDE SEQUENCE</scope>
</reference>
<dbReference type="SUPFAM" id="SSF53850">
    <property type="entry name" value="Periplasmic binding protein-like II"/>
    <property type="match status" value="1"/>
</dbReference>
<protein>
    <recommendedName>
        <fullName evidence="2">Extracellular solute-binding protein</fullName>
    </recommendedName>
</protein>
<dbReference type="InterPro" id="IPR006059">
    <property type="entry name" value="SBP"/>
</dbReference>
<organism evidence="1">
    <name type="scientific">marine metagenome</name>
    <dbReference type="NCBI Taxonomy" id="408172"/>
    <lineage>
        <taxon>unclassified sequences</taxon>
        <taxon>metagenomes</taxon>
        <taxon>ecological metagenomes</taxon>
    </lineage>
</organism>
<dbReference type="EMBL" id="UINC01148914">
    <property type="protein sequence ID" value="SVD41075.1"/>
    <property type="molecule type" value="Genomic_DNA"/>
</dbReference>
<feature type="non-terminal residue" evidence="1">
    <location>
        <position position="142"/>
    </location>
</feature>
<sequence>MKLFKRGKLALLAGAMAMAVSGAFGSFASAADVTINMAVPDWPPTRIMGYLANKHYKAPSGNTVTISLDFIPWPNYYEKLAASLTSGEEKYQMAVSDSQWLGTFIEGGYFMKLNDIIDADQELQAIFKDLHPNLVDAYSTYP</sequence>
<dbReference type="Gene3D" id="3.40.190.10">
    <property type="entry name" value="Periplasmic binding protein-like II"/>
    <property type="match status" value="1"/>
</dbReference>
<gene>
    <name evidence="1" type="ORF">METZ01_LOCUS393929</name>
</gene>
<evidence type="ECO:0008006" key="2">
    <source>
        <dbReference type="Google" id="ProtNLM"/>
    </source>
</evidence>
<dbReference type="Pfam" id="PF01547">
    <property type="entry name" value="SBP_bac_1"/>
    <property type="match status" value="1"/>
</dbReference>
<accession>A0A382V4W9</accession>
<proteinExistence type="predicted"/>